<dbReference type="InterPro" id="IPR039448">
    <property type="entry name" value="Beta_helix"/>
</dbReference>
<gene>
    <name evidence="3" type="ORF">AWR27_23755</name>
</gene>
<dbReference type="InterPro" id="IPR022442">
    <property type="entry name" value="SO_2930-like_dom"/>
</dbReference>
<dbReference type="Pfam" id="PF13229">
    <property type="entry name" value="Beta_helix"/>
    <property type="match status" value="1"/>
</dbReference>
<dbReference type="InterPro" id="IPR011050">
    <property type="entry name" value="Pectin_lyase_fold/virulence"/>
</dbReference>
<evidence type="ECO:0000313" key="4">
    <source>
        <dbReference type="Proteomes" id="UP000187941"/>
    </source>
</evidence>
<dbReference type="NCBIfam" id="TIGR03804">
    <property type="entry name" value="para_beta_helix"/>
    <property type="match status" value="1"/>
</dbReference>
<protein>
    <recommendedName>
        <fullName evidence="2">Right handed beta helix domain-containing protein</fullName>
    </recommendedName>
</protein>
<dbReference type="Proteomes" id="UP000187941">
    <property type="component" value="Chromosome"/>
</dbReference>
<evidence type="ECO:0000259" key="2">
    <source>
        <dbReference type="Pfam" id="PF13229"/>
    </source>
</evidence>
<organism evidence="3 4">
    <name type="scientific">Spirosoma montaniterrae</name>
    <dbReference type="NCBI Taxonomy" id="1178516"/>
    <lineage>
        <taxon>Bacteria</taxon>
        <taxon>Pseudomonadati</taxon>
        <taxon>Bacteroidota</taxon>
        <taxon>Cytophagia</taxon>
        <taxon>Cytophagales</taxon>
        <taxon>Cytophagaceae</taxon>
        <taxon>Spirosoma</taxon>
    </lineage>
</organism>
<feature type="chain" id="PRO_5010159131" description="Right handed beta helix domain-containing protein" evidence="1">
    <location>
        <begin position="21"/>
        <end position="401"/>
    </location>
</feature>
<evidence type="ECO:0000256" key="1">
    <source>
        <dbReference type="SAM" id="SignalP"/>
    </source>
</evidence>
<dbReference type="EMBL" id="CP014263">
    <property type="protein sequence ID" value="AQG82043.1"/>
    <property type="molecule type" value="Genomic_DNA"/>
</dbReference>
<dbReference type="SUPFAM" id="SSF51126">
    <property type="entry name" value="Pectin lyase-like"/>
    <property type="match status" value="1"/>
</dbReference>
<dbReference type="InterPro" id="IPR012334">
    <property type="entry name" value="Pectin_lyas_fold"/>
</dbReference>
<name>A0A1P9X357_9BACT</name>
<feature type="domain" description="Right handed beta helix" evidence="2">
    <location>
        <begin position="87"/>
        <end position="214"/>
    </location>
</feature>
<dbReference type="OrthoDB" id="338827at2"/>
<proteinExistence type="predicted"/>
<dbReference type="AlphaFoldDB" id="A0A1P9X357"/>
<dbReference type="Gene3D" id="2.160.20.10">
    <property type="entry name" value="Single-stranded right-handed beta-helix, Pectin lyase-like"/>
    <property type="match status" value="1"/>
</dbReference>
<dbReference type="RefSeq" id="WP_077133520.1">
    <property type="nucleotide sequence ID" value="NZ_CP014263.1"/>
</dbReference>
<feature type="signal peptide" evidence="1">
    <location>
        <begin position="1"/>
        <end position="20"/>
    </location>
</feature>
<evidence type="ECO:0000313" key="3">
    <source>
        <dbReference type="EMBL" id="AQG82043.1"/>
    </source>
</evidence>
<sequence length="401" mass="43290">MNAKLFTLIALYVAGSVAVAQPAVQKKIQTDLIMAEDGAIIDLPAGTFTLSGSLSLQDKNNITIRGAGDPASGEGKTILSFKGQTEGAEGLRITNGKNITIENLTVQDTKGDGIKTMNVNGITFRNVKTEWTGDLSKNNGSYGLYPVQCNNVLIDKCTAIGASDAGIYVGQSQNIVVRNCVAYHNVAGIEIENSVGADVYQNEAYQNTGGILVFDLPDLVQKKGGNVRVYDNYIHDNNLDNFAPKGNIVARVPAGTGVLILATNQVEIFKNRIHNNISLGTGIISYFITEEAIKDSLYNPYPSAISIHDNDYQRPAVLPTRKGRMGMMFRFKLRFGKDVPDIIWDGITDDKATANQPVLCLRNNVNARFANIDAGNNFKAISRDLSKVTCELPPLVSAAGK</sequence>
<accession>A0A1P9X357</accession>
<keyword evidence="1" id="KW-0732">Signal</keyword>
<keyword evidence="4" id="KW-1185">Reference proteome</keyword>
<dbReference type="InterPro" id="IPR006626">
    <property type="entry name" value="PbH1"/>
</dbReference>
<dbReference type="SMART" id="SM00710">
    <property type="entry name" value="PbH1"/>
    <property type="match status" value="6"/>
</dbReference>
<reference evidence="3 4" key="1">
    <citation type="submission" date="2016-01" db="EMBL/GenBank/DDBJ databases">
        <authorList>
            <person name="Oliw E.H."/>
        </authorList>
    </citation>
    <scope>NUCLEOTIDE SEQUENCE [LARGE SCALE GENOMIC DNA]</scope>
    <source>
        <strain evidence="3 4">DY10</strain>
    </source>
</reference>
<dbReference type="NCBIfam" id="TIGR03805">
    <property type="entry name" value="beta_helix_1"/>
    <property type="match status" value="1"/>
</dbReference>
<dbReference type="InterPro" id="IPR022441">
    <property type="entry name" value="Para_beta_helix_rpt-2"/>
</dbReference>
<dbReference type="KEGG" id="smon:AWR27_23755"/>
<dbReference type="STRING" id="1178516.AWR27_23755"/>